<dbReference type="OrthoDB" id="413572at2759"/>
<gene>
    <name evidence="3" type="ORF">HERILL_LOCUS15194</name>
</gene>
<evidence type="ECO:0000259" key="2">
    <source>
        <dbReference type="Pfam" id="PF25757"/>
    </source>
</evidence>
<dbReference type="PANTHER" id="PTHR16216:SF2">
    <property type="entry name" value="DYNEIN AXONEMAL ASSEMBLY FACTOR 5"/>
    <property type="match status" value="1"/>
</dbReference>
<organism evidence="3 4">
    <name type="scientific">Hermetia illucens</name>
    <name type="common">Black soldier fly</name>
    <dbReference type="NCBI Taxonomy" id="343691"/>
    <lineage>
        <taxon>Eukaryota</taxon>
        <taxon>Metazoa</taxon>
        <taxon>Ecdysozoa</taxon>
        <taxon>Arthropoda</taxon>
        <taxon>Hexapoda</taxon>
        <taxon>Insecta</taxon>
        <taxon>Pterygota</taxon>
        <taxon>Neoptera</taxon>
        <taxon>Endopterygota</taxon>
        <taxon>Diptera</taxon>
        <taxon>Brachycera</taxon>
        <taxon>Stratiomyomorpha</taxon>
        <taxon>Stratiomyidae</taxon>
        <taxon>Hermetiinae</taxon>
        <taxon>Hermetia</taxon>
    </lineage>
</organism>
<dbReference type="OMA" id="ENRPHTK"/>
<name>A0A7R8V4T3_HERIL</name>
<dbReference type="GO" id="GO:0036158">
    <property type="term" value="P:outer dynein arm assembly"/>
    <property type="evidence" value="ECO:0007669"/>
    <property type="project" value="TreeGrafter"/>
</dbReference>
<dbReference type="Proteomes" id="UP000594454">
    <property type="component" value="Chromosome 6"/>
</dbReference>
<dbReference type="Gene3D" id="1.25.10.10">
    <property type="entry name" value="Leucine-rich Repeat Variant"/>
    <property type="match status" value="2"/>
</dbReference>
<dbReference type="GO" id="GO:0005737">
    <property type="term" value="C:cytoplasm"/>
    <property type="evidence" value="ECO:0007669"/>
    <property type="project" value="TreeGrafter"/>
</dbReference>
<evidence type="ECO:0008006" key="5">
    <source>
        <dbReference type="Google" id="ProtNLM"/>
    </source>
</evidence>
<evidence type="ECO:0000313" key="4">
    <source>
        <dbReference type="Proteomes" id="UP000594454"/>
    </source>
</evidence>
<keyword evidence="4" id="KW-1185">Reference proteome</keyword>
<proteinExistence type="predicted"/>
<dbReference type="InterPro" id="IPR057978">
    <property type="entry name" value="TPR_DAAF5"/>
</dbReference>
<dbReference type="InterPro" id="IPR056497">
    <property type="entry name" value="HEAT_DAAF5"/>
</dbReference>
<dbReference type="Pfam" id="PF25757">
    <property type="entry name" value="TPR_DNAAF5"/>
    <property type="match status" value="1"/>
</dbReference>
<evidence type="ECO:0000313" key="3">
    <source>
        <dbReference type="EMBL" id="CAD7092866.1"/>
    </source>
</evidence>
<sequence length="835" mass="95291">MLINSELLCKCLQSLDRRERQRALNDLLEFAVSPENKQEDVIQIYDETYLYILKCYSDKYESCRELASSVVTEFFRRLPKNDYYLQYIVSTLHSRIGQKELIEESEEIRLLLLTQLDSLIDKFRAEKPEKDSDYLLKCYDEIVDILLKELRDNYPSAQRAACSCIRTLAEATPSFHFRAEALVKPLLPLLHHKHSMNRVNAIDTLGIIALHILTNGDCITQIITEISPLLMDSMPLVRKECGKTGCRLIMELRDRYSYFPRLLPLILCCLNDDTPDVRDYIQNLWVKCGQQYYEENENELSKKEIVDDMPLRYPDDIKRPSLGCRALVQRSLKIIQLVLRETTDWKEEVRLHSLKLLWQIILHAEVMTAVHVLDIFPVVAKACADPDKKVEKEALKCAELMGMLMIYKEWFSSCLGTLGDNPKLGYLKAFHSMFSAATRCSCREDVQEIARILHQRDFSHSLNPEYQMYLLKFVDVLIDAQEKTESISEAMENLSFADIEDKTEQYLYHIAIKVAAISYDSDIESLKSFGREILLKLGKNDEKVVMKLHEKYLNSVLETFDCLDADNDGNSEPILLLHGVICLCGFQHDYLDNLKKLILIVWNHGSSDAKVKILSAISIGMMSWDKTINTDLETSSGLLRNFVEEVIQPHLVWKAGASAEGLRTLATATLCSMAQGAQKEVPAILAELAKTFRELVEDNCAATRVYALRSLMNIGPIALEDLRALGYAVIQRLDDPSVEVRDWAARSITKICVNENVMEKTGQNSVNAYMTDIFSSLFLHFEGPELKLRNTIKSSLVILGKAHSEVFVEAYNKAYAIAGASIKEELKEIKMLVVP</sequence>
<dbReference type="GO" id="GO:0003341">
    <property type="term" value="P:cilium movement"/>
    <property type="evidence" value="ECO:0007669"/>
    <property type="project" value="TreeGrafter"/>
</dbReference>
<dbReference type="EMBL" id="LR899014">
    <property type="protein sequence ID" value="CAD7092866.1"/>
    <property type="molecule type" value="Genomic_DNA"/>
</dbReference>
<dbReference type="GO" id="GO:0036159">
    <property type="term" value="P:inner dynein arm assembly"/>
    <property type="evidence" value="ECO:0007669"/>
    <property type="project" value="TreeGrafter"/>
</dbReference>
<evidence type="ECO:0000259" key="1">
    <source>
        <dbReference type="Pfam" id="PF24573"/>
    </source>
</evidence>
<feature type="domain" description="Dynein axonemal assembly factor 5 TPR repeats" evidence="2">
    <location>
        <begin position="11"/>
        <end position="303"/>
    </location>
</feature>
<dbReference type="GO" id="GO:0045505">
    <property type="term" value="F:dynein intermediate chain binding"/>
    <property type="evidence" value="ECO:0007669"/>
    <property type="project" value="TreeGrafter"/>
</dbReference>
<reference evidence="3 4" key="1">
    <citation type="submission" date="2020-11" db="EMBL/GenBank/DDBJ databases">
        <authorList>
            <person name="Wallbank WR R."/>
            <person name="Pardo Diaz C."/>
            <person name="Kozak K."/>
            <person name="Martin S."/>
            <person name="Jiggins C."/>
            <person name="Moest M."/>
            <person name="Warren A I."/>
            <person name="Generalovic N T."/>
            <person name="Byers J.R.P. K."/>
            <person name="Montejo-Kovacevich G."/>
            <person name="Yen C E."/>
        </authorList>
    </citation>
    <scope>NUCLEOTIDE SEQUENCE [LARGE SCALE GENOMIC DNA]</scope>
</reference>
<dbReference type="SUPFAM" id="SSF48371">
    <property type="entry name" value="ARM repeat"/>
    <property type="match status" value="2"/>
</dbReference>
<dbReference type="InterPro" id="IPR016024">
    <property type="entry name" value="ARM-type_fold"/>
</dbReference>
<dbReference type="FunCoup" id="A0A7R8V4T3">
    <property type="interactions" value="639"/>
</dbReference>
<dbReference type="Pfam" id="PF24573">
    <property type="entry name" value="HEAT_DAAF5"/>
    <property type="match status" value="1"/>
</dbReference>
<dbReference type="PANTHER" id="PTHR16216">
    <property type="entry name" value="DYNEIN ASSEMBLY FACTOR 5, AXONEMAL"/>
    <property type="match status" value="1"/>
</dbReference>
<dbReference type="InterPro" id="IPR011989">
    <property type="entry name" value="ARM-like"/>
</dbReference>
<feature type="domain" description="Dynein axonemal assembly factor 5 HEAT-repeat" evidence="1">
    <location>
        <begin position="312"/>
        <end position="488"/>
    </location>
</feature>
<accession>A0A7R8V4T3</accession>
<protein>
    <recommendedName>
        <fullName evidence="5">Dynein assembly factor 5, axonemal</fullName>
    </recommendedName>
</protein>
<dbReference type="InterPro" id="IPR052623">
    <property type="entry name" value="DAAF5"/>
</dbReference>
<dbReference type="AlphaFoldDB" id="A0A7R8V4T3"/>
<dbReference type="InParanoid" id="A0A7R8V4T3"/>